<evidence type="ECO:0000313" key="2">
    <source>
        <dbReference type="EMBL" id="KAF9506632.1"/>
    </source>
</evidence>
<comment type="caution">
    <text evidence="2">The sequence shown here is derived from an EMBL/GenBank/DDBJ whole genome shotgun (WGS) entry which is preliminary data.</text>
</comment>
<keyword evidence="3" id="KW-1185">Reference proteome</keyword>
<name>A0A9P6DM81_9AGAM</name>
<feature type="region of interest" description="Disordered" evidence="1">
    <location>
        <begin position="1"/>
        <end position="25"/>
    </location>
</feature>
<evidence type="ECO:0000313" key="3">
    <source>
        <dbReference type="Proteomes" id="UP000886523"/>
    </source>
</evidence>
<organism evidence="2 3">
    <name type="scientific">Hydnum rufescens UP504</name>
    <dbReference type="NCBI Taxonomy" id="1448309"/>
    <lineage>
        <taxon>Eukaryota</taxon>
        <taxon>Fungi</taxon>
        <taxon>Dikarya</taxon>
        <taxon>Basidiomycota</taxon>
        <taxon>Agaricomycotina</taxon>
        <taxon>Agaricomycetes</taxon>
        <taxon>Cantharellales</taxon>
        <taxon>Hydnaceae</taxon>
        <taxon>Hydnum</taxon>
    </lineage>
</organism>
<feature type="compositionally biased region" description="Basic and acidic residues" evidence="1">
    <location>
        <begin position="15"/>
        <end position="24"/>
    </location>
</feature>
<dbReference type="EMBL" id="MU129104">
    <property type="protein sequence ID" value="KAF9506632.1"/>
    <property type="molecule type" value="Genomic_DNA"/>
</dbReference>
<sequence>MQQDIQSLTTPEDDIERRHRDGPGKGHRTLSWIWITVGMDKSDTPEMHKGMQCTVLQVVEAAHDPIALRVEWARSCARMQQWGEEVQLLQEEMHQVLAFFEYQAAWWDSRGTSRTDTCFLDLRDGVRAYAAKQAAIYRNRRIEFASMWSSPSTPDIPGLDSAGEEGLEDG</sequence>
<gene>
    <name evidence="2" type="ORF">BS47DRAFT_1305001</name>
</gene>
<dbReference type="OrthoDB" id="2618192at2759"/>
<protein>
    <submittedName>
        <fullName evidence="2">Uncharacterized protein</fullName>
    </submittedName>
</protein>
<dbReference type="Proteomes" id="UP000886523">
    <property type="component" value="Unassembled WGS sequence"/>
</dbReference>
<feature type="compositionally biased region" description="Polar residues" evidence="1">
    <location>
        <begin position="1"/>
        <end position="10"/>
    </location>
</feature>
<evidence type="ECO:0000256" key="1">
    <source>
        <dbReference type="SAM" id="MobiDB-lite"/>
    </source>
</evidence>
<dbReference type="AlphaFoldDB" id="A0A9P6DM81"/>
<proteinExistence type="predicted"/>
<accession>A0A9P6DM81</accession>
<reference evidence="2" key="1">
    <citation type="journal article" date="2020" name="Nat. Commun.">
        <title>Large-scale genome sequencing of mycorrhizal fungi provides insights into the early evolution of symbiotic traits.</title>
        <authorList>
            <person name="Miyauchi S."/>
            <person name="Kiss E."/>
            <person name="Kuo A."/>
            <person name="Drula E."/>
            <person name="Kohler A."/>
            <person name="Sanchez-Garcia M."/>
            <person name="Morin E."/>
            <person name="Andreopoulos B."/>
            <person name="Barry K.W."/>
            <person name="Bonito G."/>
            <person name="Buee M."/>
            <person name="Carver A."/>
            <person name="Chen C."/>
            <person name="Cichocki N."/>
            <person name="Clum A."/>
            <person name="Culley D."/>
            <person name="Crous P.W."/>
            <person name="Fauchery L."/>
            <person name="Girlanda M."/>
            <person name="Hayes R.D."/>
            <person name="Keri Z."/>
            <person name="LaButti K."/>
            <person name="Lipzen A."/>
            <person name="Lombard V."/>
            <person name="Magnuson J."/>
            <person name="Maillard F."/>
            <person name="Murat C."/>
            <person name="Nolan M."/>
            <person name="Ohm R.A."/>
            <person name="Pangilinan J."/>
            <person name="Pereira M.F."/>
            <person name="Perotto S."/>
            <person name="Peter M."/>
            <person name="Pfister S."/>
            <person name="Riley R."/>
            <person name="Sitrit Y."/>
            <person name="Stielow J.B."/>
            <person name="Szollosi G."/>
            <person name="Zifcakova L."/>
            <person name="Stursova M."/>
            <person name="Spatafora J.W."/>
            <person name="Tedersoo L."/>
            <person name="Vaario L.M."/>
            <person name="Yamada A."/>
            <person name="Yan M."/>
            <person name="Wang P."/>
            <person name="Xu J."/>
            <person name="Bruns T."/>
            <person name="Baldrian P."/>
            <person name="Vilgalys R."/>
            <person name="Dunand C."/>
            <person name="Henrissat B."/>
            <person name="Grigoriev I.V."/>
            <person name="Hibbett D."/>
            <person name="Nagy L.G."/>
            <person name="Martin F.M."/>
        </authorList>
    </citation>
    <scope>NUCLEOTIDE SEQUENCE</scope>
    <source>
        <strain evidence="2">UP504</strain>
    </source>
</reference>